<organism evidence="1 2">
    <name type="scientific">Novosphingobium guangzhouense</name>
    <dbReference type="NCBI Taxonomy" id="1850347"/>
    <lineage>
        <taxon>Bacteria</taxon>
        <taxon>Pseudomonadati</taxon>
        <taxon>Pseudomonadota</taxon>
        <taxon>Alphaproteobacteria</taxon>
        <taxon>Sphingomonadales</taxon>
        <taxon>Sphingomonadaceae</taxon>
        <taxon>Novosphingobium</taxon>
    </lineage>
</organism>
<reference evidence="1 2" key="1">
    <citation type="submission" date="2016-05" db="EMBL/GenBank/DDBJ databases">
        <title>Complete genome sequence of Novosphingobium guangzhouense SA925(T).</title>
        <authorList>
            <person name="Sha S."/>
        </authorList>
    </citation>
    <scope>NUCLEOTIDE SEQUENCE [LARGE SCALE GENOMIC DNA]</scope>
    <source>
        <strain evidence="1 2">SA925</strain>
    </source>
</reference>
<evidence type="ECO:0000313" key="1">
    <source>
        <dbReference type="EMBL" id="PNU03574.1"/>
    </source>
</evidence>
<accession>A0A2K2FXV7</accession>
<comment type="caution">
    <text evidence="1">The sequence shown here is derived from an EMBL/GenBank/DDBJ whole genome shotgun (WGS) entry which is preliminary data.</text>
</comment>
<dbReference type="EMBL" id="LYMM01000048">
    <property type="protein sequence ID" value="PNU03574.1"/>
    <property type="molecule type" value="Genomic_DNA"/>
</dbReference>
<evidence type="ECO:0000313" key="2">
    <source>
        <dbReference type="Proteomes" id="UP000236327"/>
    </source>
</evidence>
<dbReference type="AlphaFoldDB" id="A0A2K2FXV7"/>
<protein>
    <submittedName>
        <fullName evidence="1">Uncharacterized protein</fullName>
    </submittedName>
</protein>
<name>A0A2K2FXV7_9SPHN</name>
<keyword evidence="2" id="KW-1185">Reference proteome</keyword>
<dbReference type="Proteomes" id="UP000236327">
    <property type="component" value="Unassembled WGS sequence"/>
</dbReference>
<proteinExistence type="predicted"/>
<sequence>MIDCRVGDRDPAIRPFPGAHVITIRLEKILLRSEQPLVNIFIGVVETQRCLPPFNKIIDVARYDINALRERSAPFLLQRSGLEVVQLCWSGAPNLSKLGPPDRWRPRFCPTGLNVGVDEAARFTSTGNVGAANEFTWDAQIQRGRLEMEYPLCQGLWF</sequence>
<gene>
    <name evidence="1" type="ORF">A8V01_23420</name>
</gene>